<dbReference type="GO" id="GO:0003755">
    <property type="term" value="F:peptidyl-prolyl cis-trans isomerase activity"/>
    <property type="evidence" value="ECO:0007669"/>
    <property type="project" value="UniProtKB-EC"/>
</dbReference>
<evidence type="ECO:0000256" key="11">
    <source>
        <dbReference type="HAMAP-Rule" id="MF_00303"/>
    </source>
</evidence>
<keyword evidence="11" id="KW-0963">Cytoplasm</keyword>
<dbReference type="InterPro" id="IPR008881">
    <property type="entry name" value="Trigger_fac_ribosome-bd_bac"/>
</dbReference>
<proteinExistence type="inferred from homology"/>
<feature type="domain" description="Trigger factor ribosome-binding bacterial" evidence="12">
    <location>
        <begin position="4"/>
        <end position="148"/>
    </location>
</feature>
<protein>
    <recommendedName>
        <fullName evidence="4 11">Trigger factor</fullName>
        <shortName evidence="11">TF</shortName>
        <ecNumber evidence="3 11">5.2.1.8</ecNumber>
    </recommendedName>
    <alternativeName>
        <fullName evidence="10 11">PPIase</fullName>
    </alternativeName>
</protein>
<evidence type="ECO:0000256" key="4">
    <source>
        <dbReference type="ARBA" id="ARBA00016902"/>
    </source>
</evidence>
<dbReference type="SUPFAM" id="SSF109998">
    <property type="entry name" value="Triger factor/SurA peptide-binding domain-like"/>
    <property type="match status" value="1"/>
</dbReference>
<dbReference type="EC" id="5.2.1.8" evidence="3 11"/>
<keyword evidence="9 11" id="KW-0131">Cell cycle</keyword>
<dbReference type="EMBL" id="JAZGJQ010000003">
    <property type="protein sequence ID" value="MEE6147157.1"/>
    <property type="molecule type" value="Genomic_DNA"/>
</dbReference>
<comment type="similarity">
    <text evidence="2 11">Belongs to the FKBP-type PPIase family. Tig subfamily.</text>
</comment>
<dbReference type="NCBIfam" id="TIGR00115">
    <property type="entry name" value="tig"/>
    <property type="match status" value="1"/>
</dbReference>
<comment type="domain">
    <text evidence="11">Consists of 3 domains; the N-terminus binds the ribosome, the middle domain has PPIase activity, while the C-terminus has intrinsic chaperone activity on its own.</text>
</comment>
<keyword evidence="6 11" id="KW-0697">Rotamase</keyword>
<comment type="function">
    <text evidence="11">Involved in protein export. Acts as a chaperone by maintaining the newly synthesized protein in an open conformation. Functions as a peptidyl-prolyl cis-trans isomerase.</text>
</comment>
<reference evidence="14 15" key="1">
    <citation type="submission" date="2024-01" db="EMBL/GenBank/DDBJ databases">
        <title>Description of Olsenella sp. nov., isolated from pig feces.</title>
        <authorList>
            <person name="Chang Y.-H."/>
        </authorList>
    </citation>
    <scope>NUCLEOTIDE SEQUENCE [LARGE SCALE GENOMIC DNA]</scope>
    <source>
        <strain evidence="14 15">YH-ols2223</strain>
    </source>
</reference>
<dbReference type="Pfam" id="PF05698">
    <property type="entry name" value="Trigger_C"/>
    <property type="match status" value="1"/>
</dbReference>
<dbReference type="InterPro" id="IPR037041">
    <property type="entry name" value="Trigger_fac_C_sf"/>
</dbReference>
<evidence type="ECO:0000313" key="15">
    <source>
        <dbReference type="Proteomes" id="UP001332931"/>
    </source>
</evidence>
<dbReference type="InterPro" id="IPR046357">
    <property type="entry name" value="PPIase_dom_sf"/>
</dbReference>
<dbReference type="PIRSF" id="PIRSF003095">
    <property type="entry name" value="Trigger_factor"/>
    <property type="match status" value="1"/>
</dbReference>
<evidence type="ECO:0000256" key="9">
    <source>
        <dbReference type="ARBA" id="ARBA00023306"/>
    </source>
</evidence>
<dbReference type="InterPro" id="IPR005215">
    <property type="entry name" value="Trig_fac"/>
</dbReference>
<dbReference type="Pfam" id="PF05697">
    <property type="entry name" value="Trigger_N"/>
    <property type="match status" value="1"/>
</dbReference>
<organism evidence="14 15">
    <name type="scientific">Olsenella absiana</name>
    <dbReference type="NCBI Taxonomy" id="3115222"/>
    <lineage>
        <taxon>Bacteria</taxon>
        <taxon>Bacillati</taxon>
        <taxon>Actinomycetota</taxon>
        <taxon>Coriobacteriia</taxon>
        <taxon>Coriobacteriales</taxon>
        <taxon>Atopobiaceae</taxon>
        <taxon>Olsenella</taxon>
    </lineage>
</organism>
<dbReference type="Proteomes" id="UP001332931">
    <property type="component" value="Unassembled WGS sequence"/>
</dbReference>
<keyword evidence="8 11" id="KW-0413">Isomerase</keyword>
<evidence type="ECO:0000256" key="6">
    <source>
        <dbReference type="ARBA" id="ARBA00023110"/>
    </source>
</evidence>
<dbReference type="SUPFAM" id="SSF54534">
    <property type="entry name" value="FKBP-like"/>
    <property type="match status" value="1"/>
</dbReference>
<dbReference type="InterPro" id="IPR008880">
    <property type="entry name" value="Trigger_fac_C"/>
</dbReference>
<dbReference type="Gene3D" id="3.30.70.1050">
    <property type="entry name" value="Trigger factor ribosome-binding domain"/>
    <property type="match status" value="1"/>
</dbReference>
<keyword evidence="7 11" id="KW-0143">Chaperone</keyword>
<evidence type="ECO:0000259" key="13">
    <source>
        <dbReference type="Pfam" id="PF05698"/>
    </source>
</evidence>
<comment type="catalytic activity">
    <reaction evidence="1 11">
        <text>[protein]-peptidylproline (omega=180) = [protein]-peptidylproline (omega=0)</text>
        <dbReference type="Rhea" id="RHEA:16237"/>
        <dbReference type="Rhea" id="RHEA-COMP:10747"/>
        <dbReference type="Rhea" id="RHEA-COMP:10748"/>
        <dbReference type="ChEBI" id="CHEBI:83833"/>
        <dbReference type="ChEBI" id="CHEBI:83834"/>
        <dbReference type="EC" id="5.2.1.8"/>
    </reaction>
</comment>
<dbReference type="InterPro" id="IPR027304">
    <property type="entry name" value="Trigger_fact/SurA_dom_sf"/>
</dbReference>
<sequence>MNITVTTEKPEDGKLVAKVVVDKKDVDAAVAKTYKDIARQYNFQGFRRGHAPRPVINSIIGREAVLAQATNDLVSEVSPLMLEELDCVPVARVDYGDEPANVVEHADYELNATIPVRPDVELDSYDAPAIEMPPEEATEAEVQAQLDMIVSYRTTLEDVEEDRPAESGDTAVCDVESVEGAERFAGEGRMFDLSSKMLPAELLSGIVGMGKGEEKEVSWTTEEGTGEDKKEVKHTAKVKLTGLKHSVTPELDDEMVKKNFGFDTVDELKDAVKQEIEEDKKNRLPELKEDRVVEAMGKHLTLEEVPQNYADNVFNELASEFLQQLQRQGLTLDAYLHVRNISTDEFMADLRQQADERARQALALDALAAKLGFDATEEDVRGEFEKAGVDDVDASVAEFKKEGRLPAIRESIRRTKAVDWLVENCTVTVVDEAAKDAEAEGDAEAATDGDAE</sequence>
<keyword evidence="15" id="KW-1185">Reference proteome</keyword>
<dbReference type="RefSeq" id="WP_330957924.1">
    <property type="nucleotide sequence ID" value="NZ_JAZGJQ010000003.1"/>
</dbReference>
<keyword evidence="5 11" id="KW-0132">Cell division</keyword>
<accession>A0ABU7R969</accession>
<comment type="subcellular location">
    <subcellularLocation>
        <location evidence="11">Cytoplasm</location>
    </subcellularLocation>
    <text evidence="11">About half TF is bound to the ribosome near the polypeptide exit tunnel while the other half is free in the cytoplasm.</text>
</comment>
<dbReference type="Gene3D" id="3.10.50.40">
    <property type="match status" value="1"/>
</dbReference>
<evidence type="ECO:0000313" key="14">
    <source>
        <dbReference type="EMBL" id="MEE6147157.1"/>
    </source>
</evidence>
<evidence type="ECO:0000256" key="10">
    <source>
        <dbReference type="ARBA" id="ARBA00029986"/>
    </source>
</evidence>
<dbReference type="InterPro" id="IPR036611">
    <property type="entry name" value="Trigger_fac_ribosome-bd_sf"/>
</dbReference>
<gene>
    <name evidence="11 14" type="primary">tig</name>
    <name evidence="14" type="ORF">VXJ25_04005</name>
</gene>
<evidence type="ECO:0000256" key="1">
    <source>
        <dbReference type="ARBA" id="ARBA00000971"/>
    </source>
</evidence>
<dbReference type="HAMAP" id="MF_00303">
    <property type="entry name" value="Trigger_factor_Tig"/>
    <property type="match status" value="1"/>
</dbReference>
<dbReference type="SUPFAM" id="SSF102735">
    <property type="entry name" value="Trigger factor ribosome-binding domain"/>
    <property type="match status" value="1"/>
</dbReference>
<evidence type="ECO:0000256" key="5">
    <source>
        <dbReference type="ARBA" id="ARBA00022618"/>
    </source>
</evidence>
<evidence type="ECO:0000256" key="2">
    <source>
        <dbReference type="ARBA" id="ARBA00005464"/>
    </source>
</evidence>
<name>A0ABU7R969_9ACTN</name>
<evidence type="ECO:0000259" key="12">
    <source>
        <dbReference type="Pfam" id="PF05697"/>
    </source>
</evidence>
<evidence type="ECO:0000256" key="7">
    <source>
        <dbReference type="ARBA" id="ARBA00023186"/>
    </source>
</evidence>
<evidence type="ECO:0000256" key="8">
    <source>
        <dbReference type="ARBA" id="ARBA00023235"/>
    </source>
</evidence>
<evidence type="ECO:0000256" key="3">
    <source>
        <dbReference type="ARBA" id="ARBA00013194"/>
    </source>
</evidence>
<feature type="domain" description="Trigger factor C-terminal" evidence="13">
    <location>
        <begin position="264"/>
        <end position="423"/>
    </location>
</feature>
<dbReference type="Gene3D" id="1.10.3120.10">
    <property type="entry name" value="Trigger factor, C-terminal domain"/>
    <property type="match status" value="1"/>
</dbReference>
<comment type="caution">
    <text evidence="14">The sequence shown here is derived from an EMBL/GenBank/DDBJ whole genome shotgun (WGS) entry which is preliminary data.</text>
</comment>